<dbReference type="RefSeq" id="WP_125248448.1">
    <property type="nucleotide sequence ID" value="NZ_RSEB01000004.1"/>
</dbReference>
<dbReference type="Proteomes" id="UP000277256">
    <property type="component" value="Unassembled WGS sequence"/>
</dbReference>
<keyword evidence="2" id="KW-1185">Reference proteome</keyword>
<dbReference type="SUPFAM" id="SSF82185">
    <property type="entry name" value="Histone H3 K4-specific methyltransferase SET7/9 N-terminal domain"/>
    <property type="match status" value="1"/>
</dbReference>
<evidence type="ECO:0000313" key="2">
    <source>
        <dbReference type="Proteomes" id="UP000277256"/>
    </source>
</evidence>
<reference evidence="1 2" key="1">
    <citation type="submission" date="2018-12" db="EMBL/GenBank/DDBJ databases">
        <title>Glycomyces sp. YIM 121974 draft genome.</title>
        <authorList>
            <person name="Li Q."/>
        </authorList>
    </citation>
    <scope>NUCLEOTIDE SEQUENCE [LARGE SCALE GENOMIC DNA]</scope>
    <source>
        <strain evidence="1 2">YIM 121974</strain>
    </source>
</reference>
<comment type="caution">
    <text evidence="1">The sequence shown here is derived from an EMBL/GenBank/DDBJ whole genome shotgun (WGS) entry which is preliminary data.</text>
</comment>
<name>A0A426UVB4_9ACTN</name>
<evidence type="ECO:0000313" key="1">
    <source>
        <dbReference type="EMBL" id="RRR98139.1"/>
    </source>
</evidence>
<protein>
    <submittedName>
        <fullName evidence="1">Uncharacterized protein</fullName>
    </submittedName>
</protein>
<dbReference type="AlphaFoldDB" id="A0A426UVB4"/>
<organism evidence="1 2">
    <name type="scientific">Glycomyces terrestris</name>
    <dbReference type="NCBI Taxonomy" id="2493553"/>
    <lineage>
        <taxon>Bacteria</taxon>
        <taxon>Bacillati</taxon>
        <taxon>Actinomycetota</taxon>
        <taxon>Actinomycetes</taxon>
        <taxon>Glycomycetales</taxon>
        <taxon>Glycomycetaceae</taxon>
        <taxon>Glycomyces</taxon>
    </lineage>
</organism>
<gene>
    <name evidence="1" type="ORF">EIW28_14555</name>
</gene>
<accession>A0A426UVB4</accession>
<dbReference type="OrthoDB" id="5185324at2"/>
<dbReference type="EMBL" id="RSEB01000004">
    <property type="protein sequence ID" value="RRR98139.1"/>
    <property type="molecule type" value="Genomic_DNA"/>
</dbReference>
<sequence>MKPNYDPVALSVPDDEIGIDDDQVYWHGSERFTGFTGETLRDGDYEFQCFRDGVLDGPSGQVTPDGDLIVEEWYRRNFLHGITRRFRRDGTLATAVAYEYAHPVWTVHFDFDGRTVQSSHTAELSESERKTIAVLRDEVPLPAPPGPEHAADLNRH</sequence>
<proteinExistence type="predicted"/>